<name>A0A478FVI2_9MOLU</name>
<organism evidence="2 3">
    <name type="scientific">Candidatus Mycoplasma haematohominis</name>
    <dbReference type="NCBI Taxonomy" id="1494318"/>
    <lineage>
        <taxon>Bacteria</taxon>
        <taxon>Bacillati</taxon>
        <taxon>Mycoplasmatota</taxon>
        <taxon>Mollicutes</taxon>
        <taxon>Mycoplasmataceae</taxon>
        <taxon>Mycoplasma</taxon>
    </lineage>
</organism>
<comment type="similarity">
    <text evidence="1">Belongs to the MG307/MG309/MG338 family.</text>
</comment>
<evidence type="ECO:0000313" key="3">
    <source>
        <dbReference type="Proteomes" id="UP000324831"/>
    </source>
</evidence>
<accession>A0A478FVI2</accession>
<comment type="caution">
    <text evidence="2">The sequence shown here is derived from an EMBL/GenBank/DDBJ whole genome shotgun (WGS) entry which is preliminary data.</text>
</comment>
<dbReference type="EMBL" id="BIMN01000008">
    <property type="protein sequence ID" value="GCE64030.1"/>
    <property type="molecule type" value="Genomic_DNA"/>
</dbReference>
<dbReference type="Proteomes" id="UP000324831">
    <property type="component" value="Unassembled WGS sequence"/>
</dbReference>
<dbReference type="AlphaFoldDB" id="A0A478FVI2"/>
<gene>
    <name evidence="2" type="ORF">MHSWG343_10380</name>
</gene>
<reference evidence="2 3" key="1">
    <citation type="submission" date="2019-01" db="EMBL/GenBank/DDBJ databases">
        <title>Draft genome sequences of Candidatus Mycoplasma haemohominis SWG34-3 identified from a patient with pyrexia, anemia and liver dysfunction.</title>
        <authorList>
            <person name="Sekizuka T."/>
            <person name="Hattori N."/>
            <person name="Katano H."/>
            <person name="Takuma T."/>
            <person name="Ito T."/>
            <person name="Arai N."/>
            <person name="Yanai R."/>
            <person name="Ishii S."/>
            <person name="Miura Y."/>
            <person name="Tokunaga T."/>
            <person name="Watanabe H."/>
            <person name="Nomura N."/>
            <person name="Eguchi J."/>
            <person name="Arai T."/>
            <person name="Hasegawa H."/>
            <person name="Nakamaki T."/>
            <person name="Wakita T."/>
            <person name="Niki Y."/>
            <person name="Kuroda M."/>
        </authorList>
    </citation>
    <scope>NUCLEOTIDE SEQUENCE [LARGE SCALE GENOMIC DNA]</scope>
    <source>
        <strain evidence="2">SWG34-3</strain>
    </source>
</reference>
<evidence type="ECO:0000256" key="1">
    <source>
        <dbReference type="ARBA" id="ARBA00010828"/>
    </source>
</evidence>
<sequence>MAVAIKPVASFIVGGGAVTGVVSSSFGGFSAADENALSEEEKAELKQKRIEAIAEFLKEGGTSKELKDFVKEYALTLTGAKELTRILTGSLIVDLIENKNTNDSALNKALKEKLDLVRNDASDTSQHKLFGGEDKYKSYHVLKSIRKIFIDELINQLPSVLSSSDGNKLKKDDASDSLIKSSIGDFYDAVLDDYIKYNKPLFVKRVVWKYSSEDVSAKAKALYDEAKEHVPGNFVPPSKAGYLFPVVSDDTKKKWKDFAEKLKSEKGHDEISKYSDDPDNTHIIVPISVVEDPTKTSQFIIAALELHGHAAYFSQWTGKNKGTEKLNLTTEAGEDFKGCSFDSIDSPIPEIKFSNVSSNFDTFDKLFCLEKSKTALKNQKNTVSDFVYLKQDKDDSKAQNWIVFKDRDSIQALGIGHDLQDSSKNVNEIKKELISAAKNTSDNKKYKFDLKKELRFWLEKHFERLFLSQWQAILQAIDSTKTDGGDWKDVVSKLKEVLESVFLKDALVALRNNVLKDYVQLLAKYPPVTVKGVVKQMNPNLAFAGRFPYQYSGRALKTEKKLDNKALVFDYLESIYLSKYEKITQDQVQFESTYESTYGTKNTAYKTELESVFTKKSNDLNPDKKKEEDIVYLFKGGSATQDKAKNIQVTTLLNNLLVSLIHDDGAVDYLTQHAILDYLKDNQKANIFEWDGKWNFKAFSDFKKLDKDDIPKTSFKADSAKTGVVDQEFYAALERDYFLSKINPRLQTVSDPHVYGSLLYEKPKSLWDYKTVKDLEKDLRQFYSSAGYDLLSRENKDIFVELLTMQYLVKNNFENYRHAMTQKLDRNKFSAFVFYKKYDKDGACQPDSTKVDEALDFVEDNTNIWEFNNRWLGFEHTKTEKWKNTNCLNIDDFREFAVMEADDPFTKVKVMGGYKGLLMEDELEKALGKEITEYITFNAPLWTDVESLVNNIRDIKTVQELDKLIELLKKCHPDATWDWLSDKELVETTGSWSRRSSSITTTRRIFTLEERKNILIGFVSQSNKNLVDRNASSVHKIGHQKKFMKGETGNSSSSFLKNVLKKRKRGFVTDKAGSKILKDAQDNSYVVFVEQIRHSDVITLNKDGSKNYDSLKNWSNFIKGLSVDLIAKDVVRLAYDKSIQQKALNYLLNEVEAGKGLSKFVTGDTRLWNKLDISWRGKI</sequence>
<evidence type="ECO:0000313" key="2">
    <source>
        <dbReference type="EMBL" id="GCE64030.1"/>
    </source>
</evidence>
<dbReference type="InterPro" id="IPR022186">
    <property type="entry name" value="DUF3713"/>
</dbReference>
<proteinExistence type="inferred from homology"/>
<dbReference type="Pfam" id="PF12506">
    <property type="entry name" value="DUF3713"/>
    <property type="match status" value="1"/>
</dbReference>
<protein>
    <submittedName>
        <fullName evidence="2">Uncharacterized protein</fullName>
    </submittedName>
</protein>